<protein>
    <submittedName>
        <fullName evidence="1">Uncharacterized protein</fullName>
    </submittedName>
</protein>
<evidence type="ECO:0000313" key="1">
    <source>
        <dbReference type="EMBL" id="KKU01848.1"/>
    </source>
</evidence>
<gene>
    <name evidence="1" type="ORF">UX03_C0035G0002</name>
</gene>
<sequence length="51" mass="5888">MTKIRRKRSDTKIGTIEKKYGKDFGARSDKKLGSYLKQKGYSSLSELLRYG</sequence>
<dbReference type="AlphaFoldDB" id="A0A0G1P8Y1"/>
<evidence type="ECO:0000313" key="2">
    <source>
        <dbReference type="Proteomes" id="UP000034086"/>
    </source>
</evidence>
<name>A0A0G1P8Y1_9BACT</name>
<dbReference type="EMBL" id="LCKQ01000035">
    <property type="protein sequence ID" value="KKU01848.1"/>
    <property type="molecule type" value="Genomic_DNA"/>
</dbReference>
<reference evidence="1 2" key="1">
    <citation type="journal article" date="2015" name="Nature">
        <title>rRNA introns, odd ribosomes, and small enigmatic genomes across a large radiation of phyla.</title>
        <authorList>
            <person name="Brown C.T."/>
            <person name="Hug L.A."/>
            <person name="Thomas B.C."/>
            <person name="Sharon I."/>
            <person name="Castelle C.J."/>
            <person name="Singh A."/>
            <person name="Wilkins M.J."/>
            <person name="Williams K.H."/>
            <person name="Banfield J.F."/>
        </authorList>
    </citation>
    <scope>NUCLEOTIDE SEQUENCE [LARGE SCALE GENOMIC DNA]</scope>
</reference>
<accession>A0A0G1P8Y1</accession>
<proteinExistence type="predicted"/>
<comment type="caution">
    <text evidence="1">The sequence shown here is derived from an EMBL/GenBank/DDBJ whole genome shotgun (WGS) entry which is preliminary data.</text>
</comment>
<organism evidence="1 2">
    <name type="scientific">Candidatus Woesebacteria bacterium GW2011_GWE1_45_18</name>
    <dbReference type="NCBI Taxonomy" id="1618598"/>
    <lineage>
        <taxon>Bacteria</taxon>
        <taxon>Candidatus Woeseibacteriota</taxon>
    </lineage>
</organism>
<dbReference type="Proteomes" id="UP000034086">
    <property type="component" value="Unassembled WGS sequence"/>
</dbReference>